<sequence>MDACTCQLLKRIVHREFNAKLIQFLMGLSDVYESVKTHVLTMEPLPPMNKALALLQKIEKQLHIRDASEIMSESTAFLSQTNKVVQSWKKPRFDPNAHTSAPKECSYCHNLGHIKSECFKLRKCVHCGRKGHAKENCFKLKFGSSSRGGRGYARHFQRDIQSFRPTAHHVDVANDATDSLPNTEEMSSDPLTEDTHVLHSSSEHEYDPKFVDGLVNTVLNRVVHKFTDKTSALSSMNFAGRLHLSPAFSVAQQFHNHDWIIDTGASDHMTYNIESLHNVQSLHQPILVSLPDGSIKRVFYVGDFTLNSNIVLHNVLVVSEFKHNLLSVGKLIRDSHMLVEFNSHSCLFQDPSNRTILASGQKEGQLYWFKSANKHTIVPNNVVVVFSNNCKSSCSFELFHARVDHSYLDKLRHIHCCPYPKSGESCTL</sequence>
<evidence type="ECO:0000259" key="2">
    <source>
        <dbReference type="PROSITE" id="PS50158"/>
    </source>
</evidence>
<proteinExistence type="predicted"/>
<feature type="domain" description="CCHC-type" evidence="2">
    <location>
        <begin position="122"/>
        <end position="137"/>
    </location>
</feature>
<keyword evidence="1" id="KW-0863">Zinc-finger</keyword>
<evidence type="ECO:0000313" key="4">
    <source>
        <dbReference type="Proteomes" id="UP001443914"/>
    </source>
</evidence>
<dbReference type="PANTHER" id="PTHR34222:SF99">
    <property type="entry name" value="PROTEIN, PUTATIVE-RELATED"/>
    <property type="match status" value="1"/>
</dbReference>
<organism evidence="3 4">
    <name type="scientific">Saponaria officinalis</name>
    <name type="common">Common soapwort</name>
    <name type="synonym">Lychnis saponaria</name>
    <dbReference type="NCBI Taxonomy" id="3572"/>
    <lineage>
        <taxon>Eukaryota</taxon>
        <taxon>Viridiplantae</taxon>
        <taxon>Streptophyta</taxon>
        <taxon>Embryophyta</taxon>
        <taxon>Tracheophyta</taxon>
        <taxon>Spermatophyta</taxon>
        <taxon>Magnoliopsida</taxon>
        <taxon>eudicotyledons</taxon>
        <taxon>Gunneridae</taxon>
        <taxon>Pentapetalae</taxon>
        <taxon>Caryophyllales</taxon>
        <taxon>Caryophyllaceae</taxon>
        <taxon>Caryophylleae</taxon>
        <taxon>Saponaria</taxon>
    </lineage>
</organism>
<dbReference type="Pfam" id="PF22936">
    <property type="entry name" value="Pol_BBD"/>
    <property type="match status" value="1"/>
</dbReference>
<keyword evidence="4" id="KW-1185">Reference proteome</keyword>
<dbReference type="InterPro" id="IPR001878">
    <property type="entry name" value="Znf_CCHC"/>
</dbReference>
<dbReference type="EMBL" id="JBDFQZ010000006">
    <property type="protein sequence ID" value="KAK9714553.1"/>
    <property type="molecule type" value="Genomic_DNA"/>
</dbReference>
<evidence type="ECO:0000256" key="1">
    <source>
        <dbReference type="PROSITE-ProRule" id="PRU00047"/>
    </source>
</evidence>
<dbReference type="PANTHER" id="PTHR34222">
    <property type="entry name" value="GAG_PRE-INTEGRS DOMAIN-CONTAINING PROTEIN"/>
    <property type="match status" value="1"/>
</dbReference>
<dbReference type="GO" id="GO:0008270">
    <property type="term" value="F:zinc ion binding"/>
    <property type="evidence" value="ECO:0007669"/>
    <property type="project" value="UniProtKB-KW"/>
</dbReference>
<gene>
    <name evidence="3" type="ORF">RND81_06G102600</name>
</gene>
<reference evidence="3" key="1">
    <citation type="submission" date="2024-03" db="EMBL/GenBank/DDBJ databases">
        <title>WGS assembly of Saponaria officinalis var. Norfolk2.</title>
        <authorList>
            <person name="Jenkins J."/>
            <person name="Shu S."/>
            <person name="Grimwood J."/>
            <person name="Barry K."/>
            <person name="Goodstein D."/>
            <person name="Schmutz J."/>
            <person name="Leebens-Mack J."/>
            <person name="Osbourn A."/>
        </authorList>
    </citation>
    <scope>NUCLEOTIDE SEQUENCE [LARGE SCALE GENOMIC DNA]</scope>
    <source>
        <strain evidence="3">JIC</strain>
    </source>
</reference>
<protein>
    <recommendedName>
        <fullName evidence="2">CCHC-type domain-containing protein</fullName>
    </recommendedName>
</protein>
<dbReference type="Gene3D" id="4.10.60.10">
    <property type="entry name" value="Zinc finger, CCHC-type"/>
    <property type="match status" value="1"/>
</dbReference>
<dbReference type="SUPFAM" id="SSF57756">
    <property type="entry name" value="Retrovirus zinc finger-like domains"/>
    <property type="match status" value="1"/>
</dbReference>
<dbReference type="Proteomes" id="UP001443914">
    <property type="component" value="Unassembled WGS sequence"/>
</dbReference>
<evidence type="ECO:0000313" key="3">
    <source>
        <dbReference type="EMBL" id="KAK9714553.1"/>
    </source>
</evidence>
<dbReference type="PROSITE" id="PS50158">
    <property type="entry name" value="ZF_CCHC"/>
    <property type="match status" value="1"/>
</dbReference>
<dbReference type="InterPro" id="IPR036875">
    <property type="entry name" value="Znf_CCHC_sf"/>
</dbReference>
<accession>A0AAW1KA22</accession>
<dbReference type="InterPro" id="IPR054722">
    <property type="entry name" value="PolX-like_BBD"/>
</dbReference>
<keyword evidence="1" id="KW-0479">Metal-binding</keyword>
<comment type="caution">
    <text evidence="3">The sequence shown here is derived from an EMBL/GenBank/DDBJ whole genome shotgun (WGS) entry which is preliminary data.</text>
</comment>
<name>A0AAW1KA22_SAPOF</name>
<dbReference type="GO" id="GO:0003676">
    <property type="term" value="F:nucleic acid binding"/>
    <property type="evidence" value="ECO:0007669"/>
    <property type="project" value="InterPro"/>
</dbReference>
<dbReference type="AlphaFoldDB" id="A0AAW1KA22"/>
<keyword evidence="1" id="KW-0862">Zinc</keyword>